<name>A0A0X3VPD3_9ACTN</name>
<organism evidence="1 2">
    <name type="scientific">Streptomyces regalis</name>
    <dbReference type="NCBI Taxonomy" id="68262"/>
    <lineage>
        <taxon>Bacteria</taxon>
        <taxon>Bacillati</taxon>
        <taxon>Actinomycetota</taxon>
        <taxon>Actinomycetes</taxon>
        <taxon>Kitasatosporales</taxon>
        <taxon>Streptomycetaceae</taxon>
        <taxon>Streptomyces</taxon>
    </lineage>
</organism>
<gene>
    <name evidence="1" type="ORF">ADL12_03595</name>
</gene>
<protein>
    <submittedName>
        <fullName evidence="1">Uncharacterized protein</fullName>
    </submittedName>
</protein>
<evidence type="ECO:0000313" key="1">
    <source>
        <dbReference type="EMBL" id="KUL45436.1"/>
    </source>
</evidence>
<keyword evidence="2" id="KW-1185">Reference proteome</keyword>
<proteinExistence type="predicted"/>
<dbReference type="EMBL" id="LLZG01000013">
    <property type="protein sequence ID" value="KUL45436.1"/>
    <property type="molecule type" value="Genomic_DNA"/>
</dbReference>
<dbReference type="Proteomes" id="UP000053923">
    <property type="component" value="Unassembled WGS sequence"/>
</dbReference>
<sequence>MALEGPVQCFLDANESFEIKRGNFSWPVIDTDLTVTTFTREGPIGFTLHTPHWSADYQLTIADGRITFTCDGPEPTVTTSRQAQPFSEYLNQHGLRILFEDEAILVGWCRLRCEGRDRGRGLGRRAWRKRNLAI</sequence>
<comment type="caution">
    <text evidence="1">The sequence shown here is derived from an EMBL/GenBank/DDBJ whole genome shotgun (WGS) entry which is preliminary data.</text>
</comment>
<dbReference type="AlphaFoldDB" id="A0A0X3VPD3"/>
<reference evidence="2" key="1">
    <citation type="submission" date="2015-10" db="EMBL/GenBank/DDBJ databases">
        <authorList>
            <person name="Ju K.-S."/>
            <person name="Doroghazi J.R."/>
            <person name="Metcalf W.W."/>
        </authorList>
    </citation>
    <scope>NUCLEOTIDE SEQUENCE [LARGE SCALE GENOMIC DNA]</scope>
    <source>
        <strain evidence="2">NRRL 3151</strain>
    </source>
</reference>
<evidence type="ECO:0000313" key="2">
    <source>
        <dbReference type="Proteomes" id="UP000053923"/>
    </source>
</evidence>
<accession>A0A0X3VPD3</accession>